<feature type="domain" description="CSD" evidence="7">
    <location>
        <begin position="542"/>
        <end position="604"/>
    </location>
</feature>
<dbReference type="CTD" id="20194646"/>
<feature type="region of interest" description="Disordered" evidence="6">
    <location>
        <begin position="608"/>
        <end position="656"/>
    </location>
</feature>
<dbReference type="InterPro" id="IPR002059">
    <property type="entry name" value="CSP_DNA-bd"/>
</dbReference>
<dbReference type="EMBL" id="KB097673">
    <property type="protein sequence ID" value="ESN92067.1"/>
    <property type="molecule type" value="Genomic_DNA"/>
</dbReference>
<evidence type="ECO:0000259" key="7">
    <source>
        <dbReference type="PROSITE" id="PS51857"/>
    </source>
</evidence>
<accession>T1EDJ4</accession>
<dbReference type="SMART" id="SM00357">
    <property type="entry name" value="CSP"/>
    <property type="match status" value="4"/>
</dbReference>
<feature type="compositionally biased region" description="Polar residues" evidence="6">
    <location>
        <begin position="19"/>
        <end position="46"/>
    </location>
</feature>
<dbReference type="GO" id="GO:0003723">
    <property type="term" value="F:RNA binding"/>
    <property type="evidence" value="ECO:0007669"/>
    <property type="project" value="UniProtKB-KW"/>
</dbReference>
<dbReference type="HOGENOM" id="CLU_012335_1_0_1"/>
<evidence type="ECO:0000256" key="1">
    <source>
        <dbReference type="ARBA" id="ARBA00004496"/>
    </source>
</evidence>
<proteinExistence type="inferred from homology"/>
<keyword evidence="4" id="KW-0694">RNA-binding</keyword>
<feature type="compositionally biased region" description="Low complexity" evidence="6">
    <location>
        <begin position="612"/>
        <end position="632"/>
    </location>
</feature>
<dbReference type="InterPro" id="IPR056400">
    <property type="entry name" value="CSDE1"/>
</dbReference>
<reference evidence="10" key="3">
    <citation type="submission" date="2015-06" db="UniProtKB">
        <authorList>
            <consortium name="EnsemblMetazoa"/>
        </authorList>
    </citation>
    <scope>IDENTIFICATION</scope>
</reference>
<dbReference type="Gene3D" id="2.40.50.140">
    <property type="entry name" value="Nucleic acid-binding proteins"/>
    <property type="match status" value="6"/>
</dbReference>
<evidence type="ECO:0000256" key="2">
    <source>
        <dbReference type="ARBA" id="ARBA00022490"/>
    </source>
</evidence>
<feature type="compositionally biased region" description="Low complexity" evidence="6">
    <location>
        <begin position="853"/>
        <end position="866"/>
    </location>
</feature>
<evidence type="ECO:0000256" key="5">
    <source>
        <dbReference type="ARBA" id="ARBA00044751"/>
    </source>
</evidence>
<keyword evidence="2" id="KW-0963">Cytoplasm</keyword>
<evidence type="ECO:0008006" key="12">
    <source>
        <dbReference type="Google" id="ProtNLM"/>
    </source>
</evidence>
<dbReference type="EMBL" id="AMQM01007834">
    <property type="status" value="NOT_ANNOTATED_CDS"/>
    <property type="molecule type" value="Genomic_DNA"/>
</dbReference>
<feature type="region of interest" description="Disordered" evidence="6">
    <location>
        <begin position="1"/>
        <end position="46"/>
    </location>
</feature>
<reference evidence="9 11" key="2">
    <citation type="journal article" date="2013" name="Nature">
        <title>Insights into bilaterian evolution from three spiralian genomes.</title>
        <authorList>
            <person name="Simakov O."/>
            <person name="Marletaz F."/>
            <person name="Cho S.J."/>
            <person name="Edsinger-Gonzales E."/>
            <person name="Havlak P."/>
            <person name="Hellsten U."/>
            <person name="Kuo D.H."/>
            <person name="Larsson T."/>
            <person name="Lv J."/>
            <person name="Arendt D."/>
            <person name="Savage R."/>
            <person name="Osoegawa K."/>
            <person name="de Jong P."/>
            <person name="Grimwood J."/>
            <person name="Chapman J.A."/>
            <person name="Shapiro H."/>
            <person name="Aerts A."/>
            <person name="Otillar R.P."/>
            <person name="Terry A.Y."/>
            <person name="Boore J.L."/>
            <person name="Grigoriev I.V."/>
            <person name="Lindberg D.R."/>
            <person name="Seaver E.C."/>
            <person name="Weisblat D.A."/>
            <person name="Putnam N.H."/>
            <person name="Rokhsar D.S."/>
        </authorList>
    </citation>
    <scope>NUCLEOTIDE SEQUENCE</scope>
</reference>
<dbReference type="GeneID" id="20194646"/>
<dbReference type="PROSITE" id="PS51938">
    <property type="entry name" value="SUZ_C"/>
    <property type="match status" value="1"/>
</dbReference>
<dbReference type="EnsemblMetazoa" id="HelroT104068">
    <property type="protein sequence ID" value="HelroP104068"/>
    <property type="gene ID" value="HelroG104068"/>
</dbReference>
<dbReference type="OrthoDB" id="74319at2759"/>
<gene>
    <name evidence="10" type="primary">20194646</name>
    <name evidence="9" type="ORF">HELRODRAFT_104068</name>
</gene>
<dbReference type="Proteomes" id="UP000015101">
    <property type="component" value="Unassembled WGS sequence"/>
</dbReference>
<keyword evidence="3" id="KW-0677">Repeat</keyword>
<dbReference type="PANTHER" id="PTHR12913">
    <property type="entry name" value="UNR PROTEIN N-RAS UPSTREAM GENE PROTEIN"/>
    <property type="match status" value="1"/>
</dbReference>
<evidence type="ECO:0000256" key="4">
    <source>
        <dbReference type="ARBA" id="ARBA00022884"/>
    </source>
</evidence>
<dbReference type="KEGG" id="hro:HELRODRAFT_104068"/>
<feature type="compositionally biased region" description="Polar residues" evidence="6">
    <location>
        <begin position="640"/>
        <end position="656"/>
    </location>
</feature>
<evidence type="ECO:0000313" key="11">
    <source>
        <dbReference type="Proteomes" id="UP000015101"/>
    </source>
</evidence>
<feature type="region of interest" description="Disordered" evidence="6">
    <location>
        <begin position="819"/>
        <end position="866"/>
    </location>
</feature>
<dbReference type="InParanoid" id="T1EDJ4"/>
<dbReference type="PROSITE" id="PS51857">
    <property type="entry name" value="CSD_2"/>
    <property type="match status" value="4"/>
</dbReference>
<dbReference type="STRING" id="6412.T1EDJ4"/>
<feature type="domain" description="CSD" evidence="7">
    <location>
        <begin position="382"/>
        <end position="447"/>
    </location>
</feature>
<feature type="region of interest" description="Disordered" evidence="6">
    <location>
        <begin position="795"/>
        <end position="814"/>
    </location>
</feature>
<dbReference type="PANTHER" id="PTHR12913:SF1">
    <property type="entry name" value="COLD SHOCK DOMAIN-CONTAINING PROTEIN E1"/>
    <property type="match status" value="1"/>
</dbReference>
<feature type="compositionally biased region" description="Low complexity" evidence="6">
    <location>
        <begin position="835"/>
        <end position="846"/>
    </location>
</feature>
<dbReference type="eggNOG" id="ENOG502QSJ1">
    <property type="taxonomic scope" value="Eukaryota"/>
</dbReference>
<dbReference type="FunCoup" id="T1EDJ4">
    <property type="interactions" value="1186"/>
</dbReference>
<dbReference type="OMA" id="NLGACHV"/>
<sequence>MSASKNGGPGGREPYGRSKSLTFPSTSAYSQQQQQNFNSDGLTNESNNAITSTTATFKSARREKGVIEKLLTSYGFVQCTERKGRFFFHYSEYKGNLTNLAIGDQVEFQESVDKRTGKPVAVLIVKLSDVASSSPTSQVEILSGKAVEEQSNGEYANLLDGMGRVTYEQGGETFFLPFALEDTEQGQKIGAGDKVTFYLSTDERNGNIRARRVRKQSYVGGVVCSMKDNYGFIERADVVKEIFFHFSEFDGEIDELNLGDDVQFGIQTRNNKDVAVGITKLPPGTVIFEDVAKDWRRGKIKKTLKMASLKKINDALAGRIVYETVTGSIEIPFGEKDPMGDYTMNVGDIVQFCIATDRRDGVQHATNIRLVDDTFIVTKEKREKGFVTTLKEGFGFIRCVDREARMFFHFSELLNTNQEVRVQDELEFTVIQDPTNPSRQVATRIRHLPSGTIDVSLTSCLEKHLGIVQKEAGNSRPLDPDPGIIMYEIEGTKQMIPYSCSIVDGNLPKLDEKVEFQISECQKNKTKVAINVKVISSKSTNRERGFVVTIKEGFGFIETADHEKEIYFHFSNYDGDVDRLDIGNEVEFSVCNKSGRISAENIKRIPNKINANNSSSSSGSGTVTSDNNSSSSPAHGSDDVITTSSATKTSPQQQLQHRMSCGENNACIYPFSIMSLVDKRETLMARGDSVRFQVGCRCGVKWAYRVASTRKFVQARIESLTETGGLLSYETDQGCKLTFSSKDAQNVSELAVGDEVEFVVLNNNGVKMAINVRKASDRPRPERLISRIKSVSDDQTQRVITIRQPRGPDGTKGFKLKRRFASSDTISSKERSSSRSRSTSDYCSGSSSGGSCGVTTSSNNSNNNNDMVCNGTNRSCSDVNNNVQEDLNDGKAKNATAAAVVADLNDVFEAGNEVN</sequence>
<evidence type="ECO:0000259" key="8">
    <source>
        <dbReference type="PROSITE" id="PS51938"/>
    </source>
</evidence>
<evidence type="ECO:0000313" key="9">
    <source>
        <dbReference type="EMBL" id="ESN92067.1"/>
    </source>
</evidence>
<evidence type="ECO:0000313" key="10">
    <source>
        <dbReference type="EnsemblMetazoa" id="HelroP104068"/>
    </source>
</evidence>
<comment type="similarity">
    <text evidence="5">Belongs to the UNR family.</text>
</comment>
<comment type="subcellular location">
    <subcellularLocation>
        <location evidence="1">Cytoplasm</location>
    </subcellularLocation>
</comment>
<dbReference type="InterPro" id="IPR024642">
    <property type="entry name" value="SUZ-C"/>
</dbReference>
<reference evidence="11" key="1">
    <citation type="submission" date="2012-12" db="EMBL/GenBank/DDBJ databases">
        <authorList>
            <person name="Hellsten U."/>
            <person name="Grimwood J."/>
            <person name="Chapman J.A."/>
            <person name="Shapiro H."/>
            <person name="Aerts A."/>
            <person name="Otillar R.P."/>
            <person name="Terry A.Y."/>
            <person name="Boore J.L."/>
            <person name="Simakov O."/>
            <person name="Marletaz F."/>
            <person name="Cho S.-J."/>
            <person name="Edsinger-Gonzales E."/>
            <person name="Havlak P."/>
            <person name="Kuo D.-H."/>
            <person name="Larsson T."/>
            <person name="Lv J."/>
            <person name="Arendt D."/>
            <person name="Savage R."/>
            <person name="Osoegawa K."/>
            <person name="de Jong P."/>
            <person name="Lindberg D.R."/>
            <person name="Seaver E.C."/>
            <person name="Weisblat D.A."/>
            <person name="Putnam N.H."/>
            <person name="Grigoriev I.V."/>
            <person name="Rokhsar D.S."/>
        </authorList>
    </citation>
    <scope>NUCLEOTIDE SEQUENCE</scope>
</reference>
<dbReference type="CDD" id="cd04458">
    <property type="entry name" value="CSP_CDS"/>
    <property type="match status" value="1"/>
</dbReference>
<dbReference type="RefSeq" id="XP_009029871.1">
    <property type="nucleotide sequence ID" value="XM_009031623.1"/>
</dbReference>
<feature type="domain" description="CSD" evidence="7">
    <location>
        <begin position="218"/>
        <end position="280"/>
    </location>
</feature>
<dbReference type="SUPFAM" id="SSF50249">
    <property type="entry name" value="Nucleic acid-binding proteins"/>
    <property type="match status" value="4"/>
</dbReference>
<dbReference type="InterPro" id="IPR019844">
    <property type="entry name" value="CSD_CS"/>
</dbReference>
<dbReference type="GO" id="GO:0005737">
    <property type="term" value="C:cytoplasm"/>
    <property type="evidence" value="ECO:0007669"/>
    <property type="project" value="UniProtKB-SubCell"/>
</dbReference>
<dbReference type="InterPro" id="IPR011129">
    <property type="entry name" value="CSD"/>
</dbReference>
<protein>
    <recommendedName>
        <fullName evidence="12">CSD domain-containing protein</fullName>
    </recommendedName>
</protein>
<dbReference type="Pfam" id="PF23456">
    <property type="entry name" value="CSDE1"/>
    <property type="match status" value="2"/>
</dbReference>
<dbReference type="PROSITE" id="PS00352">
    <property type="entry name" value="CSD_1"/>
    <property type="match status" value="2"/>
</dbReference>
<evidence type="ECO:0000256" key="3">
    <source>
        <dbReference type="ARBA" id="ARBA00022737"/>
    </source>
</evidence>
<dbReference type="Pfam" id="PF12901">
    <property type="entry name" value="SUZ-C"/>
    <property type="match status" value="1"/>
</dbReference>
<name>T1EDJ4_HELRO</name>
<keyword evidence="11" id="KW-1185">Reference proteome</keyword>
<dbReference type="InterPro" id="IPR012340">
    <property type="entry name" value="NA-bd_OB-fold"/>
</dbReference>
<dbReference type="Pfam" id="PF00313">
    <property type="entry name" value="CSD"/>
    <property type="match status" value="4"/>
</dbReference>
<dbReference type="AlphaFoldDB" id="T1EDJ4"/>
<organism evidence="10 11">
    <name type="scientific">Helobdella robusta</name>
    <name type="common">Californian leech</name>
    <dbReference type="NCBI Taxonomy" id="6412"/>
    <lineage>
        <taxon>Eukaryota</taxon>
        <taxon>Metazoa</taxon>
        <taxon>Spiralia</taxon>
        <taxon>Lophotrochozoa</taxon>
        <taxon>Annelida</taxon>
        <taxon>Clitellata</taxon>
        <taxon>Hirudinea</taxon>
        <taxon>Rhynchobdellida</taxon>
        <taxon>Glossiphoniidae</taxon>
        <taxon>Helobdella</taxon>
    </lineage>
</organism>
<evidence type="ECO:0000256" key="6">
    <source>
        <dbReference type="SAM" id="MobiDB-lite"/>
    </source>
</evidence>
<feature type="domain" description="CSD" evidence="7">
    <location>
        <begin position="62"/>
        <end position="126"/>
    </location>
</feature>
<feature type="domain" description="SUZ-C" evidence="8">
    <location>
        <begin position="779"/>
        <end position="818"/>
    </location>
</feature>